<dbReference type="AlphaFoldDB" id="A0A6J4QBH1"/>
<name>A0A6J4QBH1_9ACTN</name>
<organism evidence="2">
    <name type="scientific">uncultured Rubrobacteraceae bacterium</name>
    <dbReference type="NCBI Taxonomy" id="349277"/>
    <lineage>
        <taxon>Bacteria</taxon>
        <taxon>Bacillati</taxon>
        <taxon>Actinomycetota</taxon>
        <taxon>Rubrobacteria</taxon>
        <taxon>Rubrobacterales</taxon>
        <taxon>Rubrobacteraceae</taxon>
        <taxon>environmental samples</taxon>
    </lineage>
</organism>
<evidence type="ECO:0000313" key="2">
    <source>
        <dbReference type="EMBL" id="CAA9433459.1"/>
    </source>
</evidence>
<reference evidence="2" key="1">
    <citation type="submission" date="2020-02" db="EMBL/GenBank/DDBJ databases">
        <authorList>
            <person name="Meier V. D."/>
        </authorList>
    </citation>
    <scope>NUCLEOTIDE SEQUENCE</scope>
    <source>
        <strain evidence="2">AVDCRST_MAG28</strain>
    </source>
</reference>
<proteinExistence type="predicted"/>
<accession>A0A6J4QBH1</accession>
<feature type="region of interest" description="Disordered" evidence="1">
    <location>
        <begin position="1"/>
        <end position="28"/>
    </location>
</feature>
<dbReference type="EMBL" id="CADCVE010000001">
    <property type="protein sequence ID" value="CAA9433459.1"/>
    <property type="molecule type" value="Genomic_DNA"/>
</dbReference>
<protein>
    <submittedName>
        <fullName evidence="2">Transcriptional regulator, IclR family</fullName>
    </submittedName>
</protein>
<gene>
    <name evidence="2" type="ORF">AVDCRST_MAG28-1631</name>
</gene>
<sequence>MREAASDLAVANADPVRANGSGRHRDRARRTRVYRRVEEHRLCLRLEDYLVRLDGNEARRLYYAGL</sequence>
<evidence type="ECO:0000256" key="1">
    <source>
        <dbReference type="SAM" id="MobiDB-lite"/>
    </source>
</evidence>